<dbReference type="Gene3D" id="1.20.990.10">
    <property type="entry name" value="NADPH-cytochrome p450 Reductase, Chain A, domain 3"/>
    <property type="match status" value="1"/>
</dbReference>
<evidence type="ECO:0000256" key="2">
    <source>
        <dbReference type="ARBA" id="ARBA00001974"/>
    </source>
</evidence>
<accession>A0A2R5GM25</accession>
<dbReference type="InParanoid" id="A0A2R5GM25"/>
<dbReference type="Pfam" id="PF00175">
    <property type="entry name" value="NAD_binding_1"/>
    <property type="match status" value="1"/>
</dbReference>
<comment type="caution">
    <text evidence="12">The sequence shown here is derived from an EMBL/GenBank/DDBJ whole genome shotgun (WGS) entry which is preliminary data.</text>
</comment>
<dbReference type="Pfam" id="PF00258">
    <property type="entry name" value="Flavodoxin_1"/>
    <property type="match status" value="1"/>
</dbReference>
<dbReference type="InterPro" id="IPR008254">
    <property type="entry name" value="Flavodoxin/NO_synth"/>
</dbReference>
<keyword evidence="5" id="KW-0285">Flavoprotein</keyword>
<evidence type="ECO:0000256" key="8">
    <source>
        <dbReference type="ARBA" id="ARBA00022857"/>
    </source>
</evidence>
<evidence type="ECO:0000259" key="11">
    <source>
        <dbReference type="PROSITE" id="PS51384"/>
    </source>
</evidence>
<dbReference type="Gene3D" id="3.40.50.80">
    <property type="entry name" value="Nucleotide-binding domain of ferredoxin-NADP reductase (FNR) module"/>
    <property type="match status" value="1"/>
</dbReference>
<dbReference type="PANTHER" id="PTHR19384">
    <property type="entry name" value="NITRIC OXIDE SYNTHASE-RELATED"/>
    <property type="match status" value="1"/>
</dbReference>
<feature type="domain" description="Flavodoxin-like" evidence="10">
    <location>
        <begin position="1"/>
        <end position="147"/>
    </location>
</feature>
<dbReference type="InterPro" id="IPR029039">
    <property type="entry name" value="Flavoprotein-like_sf"/>
</dbReference>
<evidence type="ECO:0000256" key="7">
    <source>
        <dbReference type="ARBA" id="ARBA00022827"/>
    </source>
</evidence>
<keyword evidence="7" id="KW-0274">FAD</keyword>
<evidence type="ECO:0000256" key="3">
    <source>
        <dbReference type="ARBA" id="ARBA00004496"/>
    </source>
</evidence>
<keyword evidence="13" id="KW-1185">Reference proteome</keyword>
<evidence type="ECO:0000313" key="12">
    <source>
        <dbReference type="EMBL" id="GBG31675.1"/>
    </source>
</evidence>
<dbReference type="PANTHER" id="PTHR19384:SF10">
    <property type="entry name" value="NADPH-DEPENDENT DIFLAVIN OXIDOREDUCTASE 1"/>
    <property type="match status" value="1"/>
</dbReference>
<dbReference type="Proteomes" id="UP000241890">
    <property type="component" value="Unassembled WGS sequence"/>
</dbReference>
<evidence type="ECO:0000313" key="13">
    <source>
        <dbReference type="Proteomes" id="UP000241890"/>
    </source>
</evidence>
<keyword evidence="6" id="KW-0288">FMN</keyword>
<dbReference type="InterPro" id="IPR017938">
    <property type="entry name" value="Riboflavin_synthase-like_b-brl"/>
</dbReference>
<dbReference type="SUPFAM" id="SSF52343">
    <property type="entry name" value="Ferredoxin reductase-like, C-terminal NADP-linked domain"/>
    <property type="match status" value="1"/>
</dbReference>
<gene>
    <name evidence="12" type="ORF">FCC1311_079002</name>
</gene>
<dbReference type="SUPFAM" id="SSF52218">
    <property type="entry name" value="Flavoproteins"/>
    <property type="match status" value="1"/>
</dbReference>
<dbReference type="InterPro" id="IPR003097">
    <property type="entry name" value="CysJ-like_FAD-binding"/>
</dbReference>
<proteinExistence type="predicted"/>
<dbReference type="FunFam" id="3.40.50.360:FF:000015">
    <property type="entry name" value="NADPH-dependent diflavin oxidoreductase 1"/>
    <property type="match status" value="1"/>
</dbReference>
<evidence type="ECO:0000256" key="6">
    <source>
        <dbReference type="ARBA" id="ARBA00022643"/>
    </source>
</evidence>
<dbReference type="InterPro" id="IPR023173">
    <property type="entry name" value="NADPH_Cyt_P450_Rdtase_alpha"/>
</dbReference>
<keyword evidence="9" id="KW-0560">Oxidoreductase</keyword>
<keyword evidence="8" id="KW-0521">NADP</keyword>
<dbReference type="GO" id="GO:0005829">
    <property type="term" value="C:cytosol"/>
    <property type="evidence" value="ECO:0007669"/>
    <property type="project" value="TreeGrafter"/>
</dbReference>
<dbReference type="Gene3D" id="3.40.50.360">
    <property type="match status" value="1"/>
</dbReference>
<name>A0A2R5GM25_9STRA</name>
<dbReference type="OrthoDB" id="1856718at2759"/>
<dbReference type="SUPFAM" id="SSF63380">
    <property type="entry name" value="Riboflavin synthase domain-like"/>
    <property type="match status" value="1"/>
</dbReference>
<evidence type="ECO:0000256" key="1">
    <source>
        <dbReference type="ARBA" id="ARBA00001917"/>
    </source>
</evidence>
<dbReference type="GO" id="GO:0010181">
    <property type="term" value="F:FMN binding"/>
    <property type="evidence" value="ECO:0007669"/>
    <property type="project" value="InterPro"/>
</dbReference>
<dbReference type="InterPro" id="IPR039261">
    <property type="entry name" value="FNR_nucleotide-bd"/>
</dbReference>
<sequence>MIVLYGSQTGSAEEVAERIAREASRRNFGPEVPCKALDAYKREDLVAEKLVIFVVATTGDGDPPDNMRQFWRFLLRKGLPSDVLAQLQFVVFGCGDSSYAKYNVMARMLRNRLLQLGAKEIADRGFADDQSQHGLEGDLDAWLPLMWTQVLQHYPLPPDFVIDDAPRLFAPRNEKIRTVEARTTSENGRPDEKGDDANVDATWSAWATSAASRAPFGTYSAKPFEASLVCNDRITAADWEQDVRHIELAFEEELPYEAGDIAVVYPENEVDEVRLARLLQKMDLPRLDTILELDVAHVPRHVSMRHLLRRYLDVLGTPRRRFFEALMFFAGDEEEKEKCEELSSREGNDLFHAYCKKERKSYLEVLEEFASVKVPLEYLVDMIPLLQPREYSISSAPRAHGRKRLQLTVAMLAFVTPWGRNVQGVASRWWAGMAPQHRLLCQIKKGTLRLPEAPETPLILVGPGTGVAPMRALIHERQQENVHLYFGCRSKTKDDYYRDEWNAMLEAKKLGSVRTAYSRDDPRRKVYVQRLVRDDGAKIADLLLQQEGVLYISGSAKQMPTDVKEAVQDAIAASLGQEGLDADAAKVQASRVVQVLQRKNRFKIEAWS</sequence>
<reference evidence="12 13" key="1">
    <citation type="submission" date="2017-12" db="EMBL/GenBank/DDBJ databases">
        <title>Sequencing, de novo assembly and annotation of complete genome of a new Thraustochytrid species, strain FCC1311.</title>
        <authorList>
            <person name="Sedici K."/>
            <person name="Godart F."/>
            <person name="Aiese Cigliano R."/>
            <person name="Sanseverino W."/>
            <person name="Barakat M."/>
            <person name="Ortet P."/>
            <person name="Marechal E."/>
            <person name="Cagnac O."/>
            <person name="Amato A."/>
        </authorList>
    </citation>
    <scope>NUCLEOTIDE SEQUENCE [LARGE SCALE GENOMIC DNA]</scope>
</reference>
<dbReference type="PROSITE" id="PS51384">
    <property type="entry name" value="FAD_FR"/>
    <property type="match status" value="1"/>
</dbReference>
<dbReference type="AlphaFoldDB" id="A0A2R5GM25"/>
<dbReference type="GO" id="GO:0005634">
    <property type="term" value="C:nucleus"/>
    <property type="evidence" value="ECO:0007669"/>
    <property type="project" value="UniProtKB-ARBA"/>
</dbReference>
<protein>
    <submittedName>
        <fullName evidence="12">NADPH--cytochrome P450 reductase</fullName>
    </submittedName>
</protein>
<dbReference type="PRINTS" id="PR00369">
    <property type="entry name" value="FLAVODOXIN"/>
</dbReference>
<dbReference type="InterPro" id="IPR017927">
    <property type="entry name" value="FAD-bd_FR_type"/>
</dbReference>
<organism evidence="12 13">
    <name type="scientific">Hondaea fermentalgiana</name>
    <dbReference type="NCBI Taxonomy" id="2315210"/>
    <lineage>
        <taxon>Eukaryota</taxon>
        <taxon>Sar</taxon>
        <taxon>Stramenopiles</taxon>
        <taxon>Bigyra</taxon>
        <taxon>Labyrinthulomycetes</taxon>
        <taxon>Thraustochytrida</taxon>
        <taxon>Thraustochytriidae</taxon>
        <taxon>Hondaea</taxon>
    </lineage>
</organism>
<evidence type="ECO:0000256" key="4">
    <source>
        <dbReference type="ARBA" id="ARBA00022490"/>
    </source>
</evidence>
<evidence type="ECO:0000259" key="10">
    <source>
        <dbReference type="PROSITE" id="PS50902"/>
    </source>
</evidence>
<comment type="cofactor">
    <cofactor evidence="2">
        <name>FAD</name>
        <dbReference type="ChEBI" id="CHEBI:57692"/>
    </cofactor>
</comment>
<comment type="subcellular location">
    <subcellularLocation>
        <location evidence="3">Cytoplasm</location>
    </subcellularLocation>
</comment>
<dbReference type="Pfam" id="PF00667">
    <property type="entry name" value="FAD_binding_1"/>
    <property type="match status" value="1"/>
</dbReference>
<dbReference type="Gene3D" id="2.40.30.10">
    <property type="entry name" value="Translation factors"/>
    <property type="match status" value="1"/>
</dbReference>
<dbReference type="InterPro" id="IPR001709">
    <property type="entry name" value="Flavoprot_Pyr_Nucl_cyt_Rdtase"/>
</dbReference>
<dbReference type="InterPro" id="IPR001433">
    <property type="entry name" value="OxRdtase_FAD/NAD-bd"/>
</dbReference>
<keyword evidence="4" id="KW-0963">Cytoplasm</keyword>
<dbReference type="PRINTS" id="PR00371">
    <property type="entry name" value="FPNCR"/>
</dbReference>
<dbReference type="PROSITE" id="PS50902">
    <property type="entry name" value="FLAVODOXIN_LIKE"/>
    <property type="match status" value="1"/>
</dbReference>
<feature type="domain" description="FAD-binding FR-type" evidence="11">
    <location>
        <begin position="221"/>
        <end position="451"/>
    </location>
</feature>
<evidence type="ECO:0000256" key="5">
    <source>
        <dbReference type="ARBA" id="ARBA00022630"/>
    </source>
</evidence>
<comment type="cofactor">
    <cofactor evidence="1">
        <name>FMN</name>
        <dbReference type="ChEBI" id="CHEBI:58210"/>
    </cofactor>
</comment>
<dbReference type="InterPro" id="IPR001094">
    <property type="entry name" value="Flavdoxin-like"/>
</dbReference>
<dbReference type="GO" id="GO:0050660">
    <property type="term" value="F:flavin adenine dinucleotide binding"/>
    <property type="evidence" value="ECO:0007669"/>
    <property type="project" value="TreeGrafter"/>
</dbReference>
<dbReference type="EMBL" id="BEYU01000104">
    <property type="protein sequence ID" value="GBG31675.1"/>
    <property type="molecule type" value="Genomic_DNA"/>
</dbReference>
<dbReference type="GO" id="GO:0016651">
    <property type="term" value="F:oxidoreductase activity, acting on NAD(P)H"/>
    <property type="evidence" value="ECO:0007669"/>
    <property type="project" value="UniProtKB-ARBA"/>
</dbReference>
<evidence type="ECO:0000256" key="9">
    <source>
        <dbReference type="ARBA" id="ARBA00023002"/>
    </source>
</evidence>